<gene>
    <name evidence="2" type="ORF">JJB74_10025</name>
</gene>
<evidence type="ECO:0000313" key="3">
    <source>
        <dbReference type="Proteomes" id="UP000622890"/>
    </source>
</evidence>
<feature type="signal peptide" evidence="1">
    <location>
        <begin position="1"/>
        <end position="22"/>
    </location>
</feature>
<dbReference type="Proteomes" id="UP000622890">
    <property type="component" value="Unassembled WGS sequence"/>
</dbReference>
<protein>
    <submittedName>
        <fullName evidence="2">Uncharacterized protein</fullName>
    </submittedName>
</protein>
<proteinExistence type="predicted"/>
<comment type="caution">
    <text evidence="2">The sequence shown here is derived from an EMBL/GenBank/DDBJ whole genome shotgun (WGS) entry which is preliminary data.</text>
</comment>
<sequence length="114" mass="12659">MKRHVFGAVLCAAILVPALACANDFPTSARVEYVLECMKDHGGKQEYLYKCSCAVDRMAEKLNYEDFLEAETALRYQGLGGERGGAFRDPPAVRKMAKSHQFVRQQANAACLIK</sequence>
<name>A0A934STJ2_9BURK</name>
<evidence type="ECO:0000256" key="1">
    <source>
        <dbReference type="SAM" id="SignalP"/>
    </source>
</evidence>
<accession>A0A934STJ2</accession>
<dbReference type="EMBL" id="JAEPBG010000003">
    <property type="protein sequence ID" value="MBK4734943.1"/>
    <property type="molecule type" value="Genomic_DNA"/>
</dbReference>
<organism evidence="2 3">
    <name type="scientific">Noviherbaspirillum pedocola</name>
    <dbReference type="NCBI Taxonomy" id="2801341"/>
    <lineage>
        <taxon>Bacteria</taxon>
        <taxon>Pseudomonadati</taxon>
        <taxon>Pseudomonadota</taxon>
        <taxon>Betaproteobacteria</taxon>
        <taxon>Burkholderiales</taxon>
        <taxon>Oxalobacteraceae</taxon>
        <taxon>Noviherbaspirillum</taxon>
    </lineage>
</organism>
<feature type="chain" id="PRO_5037504495" evidence="1">
    <location>
        <begin position="23"/>
        <end position="114"/>
    </location>
</feature>
<reference evidence="2" key="1">
    <citation type="submission" date="2021-01" db="EMBL/GenBank/DDBJ databases">
        <title>Genome sequence of strain Noviherbaspirillum sp. DKR-6.</title>
        <authorList>
            <person name="Chaudhary D.K."/>
        </authorList>
    </citation>
    <scope>NUCLEOTIDE SEQUENCE</scope>
    <source>
        <strain evidence="2">DKR-6</strain>
    </source>
</reference>
<evidence type="ECO:0000313" key="2">
    <source>
        <dbReference type="EMBL" id="MBK4734943.1"/>
    </source>
</evidence>
<dbReference type="AlphaFoldDB" id="A0A934STJ2"/>
<keyword evidence="3" id="KW-1185">Reference proteome</keyword>
<dbReference type="RefSeq" id="WP_200591710.1">
    <property type="nucleotide sequence ID" value="NZ_JAEPBG010000003.1"/>
</dbReference>
<keyword evidence="1" id="KW-0732">Signal</keyword>